<dbReference type="NCBIfam" id="TIGR00367">
    <property type="entry name" value="calcium/sodium antiporter"/>
    <property type="match status" value="1"/>
</dbReference>
<evidence type="ECO:0000259" key="19">
    <source>
        <dbReference type="Pfam" id="PF01699"/>
    </source>
</evidence>
<evidence type="ECO:0000256" key="3">
    <source>
        <dbReference type="ARBA" id="ARBA00022448"/>
    </source>
</evidence>
<dbReference type="AlphaFoldDB" id="A0A9J6CAW5"/>
<comment type="subcellular location">
    <subcellularLocation>
        <location evidence="1">Membrane</location>
        <topology evidence="1">Multi-pass membrane protein</topology>
    </subcellularLocation>
</comment>
<dbReference type="EMBL" id="JADBJN010000002">
    <property type="protein sequence ID" value="KAG5679260.1"/>
    <property type="molecule type" value="Genomic_DNA"/>
</dbReference>
<dbReference type="Proteomes" id="UP001107558">
    <property type="component" value="Chromosome 2"/>
</dbReference>
<evidence type="ECO:0000256" key="11">
    <source>
        <dbReference type="ARBA" id="ARBA00022958"/>
    </source>
</evidence>
<keyword evidence="4" id="KW-0050">Antiport</keyword>
<name>A0A9J6CAW5_POLVA</name>
<evidence type="ECO:0000256" key="13">
    <source>
        <dbReference type="ARBA" id="ARBA00023053"/>
    </source>
</evidence>
<comment type="similarity">
    <text evidence="2">Belongs to the Ca(2+):cation antiporter (CaCA) (TC 2.A.19) family. SLC24A subfamily.</text>
</comment>
<evidence type="ECO:0000256" key="6">
    <source>
        <dbReference type="ARBA" id="ARBA00022568"/>
    </source>
</evidence>
<keyword evidence="3" id="KW-0813">Transport</keyword>
<dbReference type="Gene3D" id="1.20.1420.30">
    <property type="entry name" value="NCX, central ion-binding region"/>
    <property type="match status" value="2"/>
</dbReference>
<evidence type="ECO:0000256" key="1">
    <source>
        <dbReference type="ARBA" id="ARBA00004141"/>
    </source>
</evidence>
<feature type="transmembrane region" description="Helical" evidence="17">
    <location>
        <begin position="350"/>
        <end position="371"/>
    </location>
</feature>
<evidence type="ECO:0000313" key="20">
    <source>
        <dbReference type="EMBL" id="KAG5679260.1"/>
    </source>
</evidence>
<feature type="transmembrane region" description="Helical" evidence="17">
    <location>
        <begin position="458"/>
        <end position="479"/>
    </location>
</feature>
<feature type="domain" description="Sodium/calcium exchanger membrane region" evidence="19">
    <location>
        <begin position="97"/>
        <end position="237"/>
    </location>
</feature>
<keyword evidence="21" id="KW-1185">Reference proteome</keyword>
<keyword evidence="16" id="KW-0739">Sodium transport</keyword>
<feature type="transmembrane region" description="Helical" evidence="17">
    <location>
        <begin position="86"/>
        <end position="108"/>
    </location>
</feature>
<keyword evidence="7 17" id="KW-0812">Transmembrane</keyword>
<dbReference type="GO" id="GO:0015293">
    <property type="term" value="F:symporter activity"/>
    <property type="evidence" value="ECO:0007669"/>
    <property type="project" value="UniProtKB-KW"/>
</dbReference>
<protein>
    <recommendedName>
        <fullName evidence="19">Sodium/calcium exchanger membrane region domain-containing protein</fullName>
    </recommendedName>
</protein>
<feature type="transmembrane region" description="Helical" evidence="17">
    <location>
        <begin position="417"/>
        <end position="437"/>
    </location>
</feature>
<evidence type="ECO:0000256" key="7">
    <source>
        <dbReference type="ARBA" id="ARBA00022692"/>
    </source>
</evidence>
<keyword evidence="15 17" id="KW-0472">Membrane</keyword>
<feature type="signal peptide" evidence="18">
    <location>
        <begin position="1"/>
        <end position="24"/>
    </location>
</feature>
<evidence type="ECO:0000256" key="17">
    <source>
        <dbReference type="SAM" id="Phobius"/>
    </source>
</evidence>
<feature type="transmembrane region" description="Helical" evidence="17">
    <location>
        <begin position="383"/>
        <end position="405"/>
    </location>
</feature>
<feature type="transmembrane region" description="Helical" evidence="17">
    <location>
        <begin position="161"/>
        <end position="182"/>
    </location>
</feature>
<evidence type="ECO:0000256" key="12">
    <source>
        <dbReference type="ARBA" id="ARBA00022989"/>
    </source>
</evidence>
<keyword evidence="11" id="KW-0630">Potassium</keyword>
<keyword evidence="13" id="KW-0915">Sodium</keyword>
<organism evidence="20 21">
    <name type="scientific">Polypedilum vanderplanki</name>
    <name type="common">Sleeping chironomid midge</name>
    <dbReference type="NCBI Taxonomy" id="319348"/>
    <lineage>
        <taxon>Eukaryota</taxon>
        <taxon>Metazoa</taxon>
        <taxon>Ecdysozoa</taxon>
        <taxon>Arthropoda</taxon>
        <taxon>Hexapoda</taxon>
        <taxon>Insecta</taxon>
        <taxon>Pterygota</taxon>
        <taxon>Neoptera</taxon>
        <taxon>Endopterygota</taxon>
        <taxon>Diptera</taxon>
        <taxon>Nematocera</taxon>
        <taxon>Chironomoidea</taxon>
        <taxon>Chironomidae</taxon>
        <taxon>Chironominae</taxon>
        <taxon>Polypedilum</taxon>
        <taxon>Polypedilum</taxon>
    </lineage>
</organism>
<dbReference type="GO" id="GO:0005262">
    <property type="term" value="F:calcium channel activity"/>
    <property type="evidence" value="ECO:0007669"/>
    <property type="project" value="TreeGrafter"/>
</dbReference>
<dbReference type="InterPro" id="IPR044880">
    <property type="entry name" value="NCX_ion-bd_dom_sf"/>
</dbReference>
<reference evidence="20" key="1">
    <citation type="submission" date="2021-03" db="EMBL/GenBank/DDBJ databases">
        <title>Chromosome level genome of the anhydrobiotic midge Polypedilum vanderplanki.</title>
        <authorList>
            <person name="Yoshida Y."/>
            <person name="Kikawada T."/>
            <person name="Gusev O."/>
        </authorList>
    </citation>
    <scope>NUCLEOTIDE SEQUENCE</scope>
    <source>
        <strain evidence="20">NIAS01</strain>
        <tissue evidence="20">Whole body or cell culture</tissue>
    </source>
</reference>
<keyword evidence="14" id="KW-0406">Ion transport</keyword>
<sequence length="516" mass="59277">MLLSWKIFIFGLFVIFNQLEIFCATDLSQNLTKNEKIQIQSANFHWLPYKKILEDETEHHPHVEECIDRPSSIDEFPKGIFTKKQLLHGLVILNILAAVYFFICLAFICEKYFLPSVERICKILKISPDVAATTFMATATTMPEFFTNTVSTFVAESDMGLSAIVGSTLFNTLGVAACASLFARQPIQIDWWPITRDSILFSMNVIILVLFAWDGIIMWWETCILMTLYVLYWTLMFQNKRIMNFVKNIVEERLMWCQRIKNYDIENQRPRETQSGIENSSYVESEISTNEVNEIKQTEEEEVENVFELWKLPENRTTLIIFWYIFTWPIRFLLHYTIPDPVKHKNLFPISFLMCVIWIGCTSYMVFWMVVIIGDTFEIPEPVMGLTFLAFGGCMPEAISAVIVARKGSGEMGVSNALGANSLAILFSLGIPWFITTMMNGAGWTGAHIHIYSYGMEYTIMVLILAVIVLYSILAFHGYKLRKIAGLYLFIAYFVFATFAVLMEFNVFLVGAPVDC</sequence>
<evidence type="ECO:0000256" key="14">
    <source>
        <dbReference type="ARBA" id="ARBA00023065"/>
    </source>
</evidence>
<evidence type="ECO:0000256" key="5">
    <source>
        <dbReference type="ARBA" id="ARBA00022538"/>
    </source>
</evidence>
<feature type="transmembrane region" description="Helical" evidence="17">
    <location>
        <begin position="485"/>
        <end position="510"/>
    </location>
</feature>
<keyword evidence="8 18" id="KW-0732">Signal</keyword>
<comment type="caution">
    <text evidence="20">The sequence shown here is derived from an EMBL/GenBank/DDBJ whole genome shotgun (WGS) entry which is preliminary data.</text>
</comment>
<dbReference type="InterPro" id="IPR004481">
    <property type="entry name" value="K/Na/Ca-exchanger"/>
</dbReference>
<feature type="chain" id="PRO_5039898081" description="Sodium/calcium exchanger membrane region domain-containing protein" evidence="18">
    <location>
        <begin position="25"/>
        <end position="516"/>
    </location>
</feature>
<evidence type="ECO:0000256" key="8">
    <source>
        <dbReference type="ARBA" id="ARBA00022729"/>
    </source>
</evidence>
<evidence type="ECO:0000313" key="21">
    <source>
        <dbReference type="Proteomes" id="UP001107558"/>
    </source>
</evidence>
<dbReference type="OrthoDB" id="2127281at2759"/>
<dbReference type="PANTHER" id="PTHR10846">
    <property type="entry name" value="SODIUM/POTASSIUM/CALCIUM EXCHANGER"/>
    <property type="match status" value="1"/>
</dbReference>
<evidence type="ECO:0000256" key="4">
    <source>
        <dbReference type="ARBA" id="ARBA00022449"/>
    </source>
</evidence>
<evidence type="ECO:0000256" key="15">
    <source>
        <dbReference type="ARBA" id="ARBA00023136"/>
    </source>
</evidence>
<feature type="transmembrane region" description="Helical" evidence="17">
    <location>
        <begin position="219"/>
        <end position="237"/>
    </location>
</feature>
<keyword evidence="5" id="KW-0633">Potassium transport</keyword>
<dbReference type="GO" id="GO:0006874">
    <property type="term" value="P:intracellular calcium ion homeostasis"/>
    <property type="evidence" value="ECO:0007669"/>
    <property type="project" value="TreeGrafter"/>
</dbReference>
<keyword evidence="10" id="KW-0769">Symport</keyword>
<dbReference type="FunFam" id="1.20.1420.30:FF:000009">
    <property type="entry name" value="sodium/potassium/calcium exchanger 5 isoform X2"/>
    <property type="match status" value="1"/>
</dbReference>
<keyword evidence="6" id="KW-0109">Calcium transport</keyword>
<accession>A0A9J6CAW5</accession>
<dbReference type="GO" id="GO:0008273">
    <property type="term" value="F:calcium, potassium:sodium antiporter activity"/>
    <property type="evidence" value="ECO:0007669"/>
    <property type="project" value="TreeGrafter"/>
</dbReference>
<evidence type="ECO:0000256" key="16">
    <source>
        <dbReference type="ARBA" id="ARBA00023201"/>
    </source>
</evidence>
<dbReference type="PANTHER" id="PTHR10846:SF2">
    <property type="entry name" value="RE48874P"/>
    <property type="match status" value="1"/>
</dbReference>
<evidence type="ECO:0000256" key="9">
    <source>
        <dbReference type="ARBA" id="ARBA00022837"/>
    </source>
</evidence>
<evidence type="ECO:0000256" key="10">
    <source>
        <dbReference type="ARBA" id="ARBA00022847"/>
    </source>
</evidence>
<proteinExistence type="inferred from homology"/>
<evidence type="ECO:0000256" key="2">
    <source>
        <dbReference type="ARBA" id="ARBA00005364"/>
    </source>
</evidence>
<gene>
    <name evidence="20" type="ORF">PVAND_008840</name>
</gene>
<keyword evidence="9" id="KW-0106">Calcium</keyword>
<dbReference type="GO" id="GO:0005886">
    <property type="term" value="C:plasma membrane"/>
    <property type="evidence" value="ECO:0007669"/>
    <property type="project" value="TreeGrafter"/>
</dbReference>
<keyword evidence="12 17" id="KW-1133">Transmembrane helix</keyword>
<feature type="domain" description="Sodium/calcium exchanger membrane region" evidence="19">
    <location>
        <begin position="350"/>
        <end position="501"/>
    </location>
</feature>
<evidence type="ECO:0000256" key="18">
    <source>
        <dbReference type="SAM" id="SignalP"/>
    </source>
</evidence>
<dbReference type="Pfam" id="PF01699">
    <property type="entry name" value="Na_Ca_ex"/>
    <property type="match status" value="2"/>
</dbReference>
<feature type="transmembrane region" description="Helical" evidence="17">
    <location>
        <begin position="194"/>
        <end position="213"/>
    </location>
</feature>
<dbReference type="InterPro" id="IPR004837">
    <property type="entry name" value="NaCa_Exmemb"/>
</dbReference>